<reference evidence="2 3" key="1">
    <citation type="submission" date="2018-07" db="EMBL/GenBank/DDBJ databases">
        <title>Corallincola holothuriorum sp. nov., a new facultative anaerobe isolated from sea cucumber Apostichopus japonicus.</title>
        <authorList>
            <person name="Xia H."/>
        </authorList>
    </citation>
    <scope>NUCLEOTIDE SEQUENCE [LARGE SCALE GENOMIC DNA]</scope>
    <source>
        <strain evidence="2 3">C4</strain>
    </source>
</reference>
<keyword evidence="3" id="KW-1185">Reference proteome</keyword>
<protein>
    <submittedName>
        <fullName evidence="2">DUF3380 domain-containing protein</fullName>
    </submittedName>
</protein>
<evidence type="ECO:0000313" key="2">
    <source>
        <dbReference type="EMBL" id="RCU49183.1"/>
    </source>
</evidence>
<dbReference type="InterPro" id="IPR003646">
    <property type="entry name" value="SH3-like_bac-type"/>
</dbReference>
<dbReference type="Pfam" id="PF11860">
    <property type="entry name" value="Muramidase"/>
    <property type="match status" value="1"/>
</dbReference>
<dbReference type="SMART" id="SM00287">
    <property type="entry name" value="SH3b"/>
    <property type="match status" value="3"/>
</dbReference>
<dbReference type="PANTHER" id="PTHR34408">
    <property type="entry name" value="FAMILY PROTEIN, PUTATIVE-RELATED"/>
    <property type="match status" value="1"/>
</dbReference>
<dbReference type="Gene3D" id="2.30.30.40">
    <property type="entry name" value="SH3 Domains"/>
    <property type="match status" value="3"/>
</dbReference>
<evidence type="ECO:0000313" key="3">
    <source>
        <dbReference type="Proteomes" id="UP000252558"/>
    </source>
</evidence>
<proteinExistence type="predicted"/>
<sequence length="426" mass="47867">MIGIVNTQRLNVRDRPAADGRKLGVVNRNAVLPVLAQRDGWYEIRYQQHSGFVSSEYLRIADTSPRQSGVINASRLNVRSRPDRHAPILGSLVKASVLEVEGSHGDWLEVSFNQATGYVLAEYVDLHLSPEPTQAKVITAVLNVRGQPDAASTLIGQVVAQQLVSVTGQLDGWSEIVFSKGRGYVASRYLQPLSEQQLEMQQPVAAPVASHSKEQMAVVNAWQKFGPALKLMASEHQLDVATVVAVICVESGGKGFEPSNQDRMIIRFENHKFWKYWGRSNPDIFNAHFVYAKDKVWKGHQWRASRQDPWQSFHGNQEKEWQLLSFARNLDDTAALLSISMGAPQIMGFHYQTLGYATVQQMFAEFCIDVDRQIDGMFAFFSPAMLQSLQQLDFERFAGYYNGSGQKAFYGAAISRHYQAFKQQFS</sequence>
<dbReference type="EMBL" id="QPID01000007">
    <property type="protein sequence ID" value="RCU49183.1"/>
    <property type="molecule type" value="Genomic_DNA"/>
</dbReference>
<accession>A0A368NH21</accession>
<dbReference type="RefSeq" id="WP_114338743.1">
    <property type="nucleotide sequence ID" value="NZ_QPID01000007.1"/>
</dbReference>
<evidence type="ECO:0000259" key="1">
    <source>
        <dbReference type="PROSITE" id="PS51781"/>
    </source>
</evidence>
<dbReference type="AlphaFoldDB" id="A0A368NH21"/>
<dbReference type="InterPro" id="IPR052354">
    <property type="entry name" value="Cell_Wall_Dynamics_Protein"/>
</dbReference>
<comment type="caution">
    <text evidence="2">The sequence shown here is derived from an EMBL/GenBank/DDBJ whole genome shotgun (WGS) entry which is preliminary data.</text>
</comment>
<gene>
    <name evidence="2" type="ORF">DU002_12585</name>
</gene>
<dbReference type="InterPro" id="IPR024408">
    <property type="entry name" value="Muramidase"/>
</dbReference>
<dbReference type="PANTHER" id="PTHR34408:SF1">
    <property type="entry name" value="GLYCOSYL HYDROLASE FAMILY 19 DOMAIN-CONTAINING PROTEIN HI_1415"/>
    <property type="match status" value="1"/>
</dbReference>
<feature type="domain" description="SH3b" evidence="1">
    <location>
        <begin position="66"/>
        <end position="128"/>
    </location>
</feature>
<name>A0A368NH21_9GAMM</name>
<dbReference type="Proteomes" id="UP000252558">
    <property type="component" value="Unassembled WGS sequence"/>
</dbReference>
<dbReference type="Pfam" id="PF08239">
    <property type="entry name" value="SH3_3"/>
    <property type="match status" value="3"/>
</dbReference>
<dbReference type="PROSITE" id="PS51781">
    <property type="entry name" value="SH3B"/>
    <property type="match status" value="1"/>
</dbReference>
<dbReference type="OrthoDB" id="1523598at2"/>
<organism evidence="2 3">
    <name type="scientific">Corallincola holothuriorum</name>
    <dbReference type="NCBI Taxonomy" id="2282215"/>
    <lineage>
        <taxon>Bacteria</taxon>
        <taxon>Pseudomonadati</taxon>
        <taxon>Pseudomonadota</taxon>
        <taxon>Gammaproteobacteria</taxon>
        <taxon>Alteromonadales</taxon>
        <taxon>Psychromonadaceae</taxon>
        <taxon>Corallincola</taxon>
    </lineage>
</organism>